<dbReference type="OrthoDB" id="7832706at2"/>
<evidence type="ECO:0000313" key="2">
    <source>
        <dbReference type="EMBL" id="SFL58705.1"/>
    </source>
</evidence>
<dbReference type="RefSeq" id="WP_090191553.1">
    <property type="nucleotide sequence ID" value="NZ_FOTF01000030.1"/>
</dbReference>
<feature type="compositionally biased region" description="Basic residues" evidence="1">
    <location>
        <begin position="336"/>
        <end position="346"/>
    </location>
</feature>
<protein>
    <recommendedName>
        <fullName evidence="4">Meiotically up-regulated gene 113</fullName>
    </recommendedName>
</protein>
<accession>A0A1I4IWK9</accession>
<sequence length="346" mass="38109">MSDYTRLPSAFLIAGTSYPAVALPLDPSWLAIARSKGFDILGRVVDRYRCVLRCHDCRTPAVVRINVMRDHAPLCHACIQRRRAAAAKAIGAELIAADAQHRHYGHFRLPCDHVVRRQYLRVEKAAAGGHAIDCPACRETRYGTEAQAFGWNLAGKAKGRRPGYRRYRHRCGHRQDVSIGNMAWGDTSCGGCAANWAGKPSFIYLFRIDLPGLPVVKLGYSARPAKRLRHQLGIARGIKTEILRVMLLPSGNVAVREESACHRTMRERHAGLIVPKATFGDAINTQGEIYHAAALEVLHGLLDDVALRLPQTDVDATSCATSSTPSGSTAVTSPRNLRRRMSTHRP</sequence>
<dbReference type="STRING" id="195913.SAMN04488004_13017"/>
<evidence type="ECO:0000313" key="3">
    <source>
        <dbReference type="Proteomes" id="UP000199550"/>
    </source>
</evidence>
<dbReference type="AlphaFoldDB" id="A0A1I4IWK9"/>
<dbReference type="Proteomes" id="UP000199550">
    <property type="component" value="Unassembled WGS sequence"/>
</dbReference>
<evidence type="ECO:0008006" key="4">
    <source>
        <dbReference type="Google" id="ProtNLM"/>
    </source>
</evidence>
<keyword evidence="3" id="KW-1185">Reference proteome</keyword>
<proteinExistence type="predicted"/>
<evidence type="ECO:0000256" key="1">
    <source>
        <dbReference type="SAM" id="MobiDB-lite"/>
    </source>
</evidence>
<reference evidence="2 3" key="1">
    <citation type="submission" date="2016-10" db="EMBL/GenBank/DDBJ databases">
        <authorList>
            <person name="de Groot N.N."/>
        </authorList>
    </citation>
    <scope>NUCLEOTIDE SEQUENCE [LARGE SCALE GENOMIC DNA]</scope>
    <source>
        <strain evidence="2 3">DSM 16199</strain>
    </source>
</reference>
<gene>
    <name evidence="2" type="ORF">SAMN04488004_13017</name>
</gene>
<feature type="compositionally biased region" description="Polar residues" evidence="1">
    <location>
        <begin position="316"/>
        <end position="335"/>
    </location>
</feature>
<name>A0A1I4IWK9_9RHOB</name>
<dbReference type="EMBL" id="FOTF01000030">
    <property type="protein sequence ID" value="SFL58705.1"/>
    <property type="molecule type" value="Genomic_DNA"/>
</dbReference>
<feature type="region of interest" description="Disordered" evidence="1">
    <location>
        <begin position="316"/>
        <end position="346"/>
    </location>
</feature>
<organism evidence="2 3">
    <name type="scientific">Loktanella salsilacus</name>
    <dbReference type="NCBI Taxonomy" id="195913"/>
    <lineage>
        <taxon>Bacteria</taxon>
        <taxon>Pseudomonadati</taxon>
        <taxon>Pseudomonadota</taxon>
        <taxon>Alphaproteobacteria</taxon>
        <taxon>Rhodobacterales</taxon>
        <taxon>Roseobacteraceae</taxon>
        <taxon>Loktanella</taxon>
    </lineage>
</organism>